<evidence type="ECO:0000256" key="3">
    <source>
        <dbReference type="ARBA" id="ARBA00022723"/>
    </source>
</evidence>
<keyword evidence="13" id="KW-1185">Reference proteome</keyword>
<comment type="subcellular location">
    <subcellularLocation>
        <location evidence="1">Nucleus</location>
    </subcellularLocation>
</comment>
<dbReference type="GO" id="GO:0003677">
    <property type="term" value="F:DNA binding"/>
    <property type="evidence" value="ECO:0007669"/>
    <property type="project" value="UniProtKB-KW"/>
</dbReference>
<dbReference type="InterPro" id="IPR039938">
    <property type="entry name" value="Sp4-like"/>
</dbReference>
<reference evidence="14" key="1">
    <citation type="submission" date="2025-08" db="UniProtKB">
        <authorList>
            <consortium name="RefSeq"/>
        </authorList>
    </citation>
    <scope>IDENTIFICATION</scope>
</reference>
<evidence type="ECO:0000256" key="7">
    <source>
        <dbReference type="ARBA" id="ARBA00023015"/>
    </source>
</evidence>
<dbReference type="GeneID" id="103070830"/>
<dbReference type="GO" id="GO:0008270">
    <property type="term" value="F:zinc ion binding"/>
    <property type="evidence" value="ECO:0007669"/>
    <property type="project" value="UniProtKB-KW"/>
</dbReference>
<gene>
    <name evidence="14" type="primary">LOC103070830</name>
</gene>
<sequence length="257" mass="29796">MVLRHGPWEPDLGKACNIGSGTRTKGFDECRRNISLNSDFPTRRVILQEEEPTIVSFMAEASDSIMNSGNIRKFILANLQTYREKPYECKVCGKSFIYSLYLTQHQRIYFREKPYRCDKWSASATASTIITTTESPLVRNSMDVISVGKAFVKLQILFSIRKFILERNPLYYTARAAIKKQTQKIYIYVNGHTLYKDRMKDKNCMIISTGDEKALDKIQQSFRVKTFSKLGIDENFFNVIKALYENSTLMLFFMVKD</sequence>
<evidence type="ECO:0000256" key="6">
    <source>
        <dbReference type="ARBA" id="ARBA00022833"/>
    </source>
</evidence>
<keyword evidence="8" id="KW-0238">DNA-binding</keyword>
<dbReference type="SUPFAM" id="SSF57667">
    <property type="entry name" value="beta-beta-alpha zinc fingers"/>
    <property type="match status" value="1"/>
</dbReference>
<dbReference type="Proteomes" id="UP000265300">
    <property type="component" value="Unplaced"/>
</dbReference>
<dbReference type="InterPro" id="IPR013087">
    <property type="entry name" value="Znf_C2H2_type"/>
</dbReference>
<keyword evidence="5 11" id="KW-0863">Zinc-finger</keyword>
<dbReference type="STRING" id="118797.A0A340X605"/>
<dbReference type="GO" id="GO:0005634">
    <property type="term" value="C:nucleus"/>
    <property type="evidence" value="ECO:0007669"/>
    <property type="project" value="UniProtKB-SubCell"/>
</dbReference>
<dbReference type="PANTHER" id="PTHR14947:SF24">
    <property type="entry name" value="ZINC FINGER PROTEIN 781-RELATED"/>
    <property type="match status" value="1"/>
</dbReference>
<evidence type="ECO:0000256" key="9">
    <source>
        <dbReference type="ARBA" id="ARBA00023163"/>
    </source>
</evidence>
<evidence type="ECO:0000256" key="2">
    <source>
        <dbReference type="ARBA" id="ARBA00006991"/>
    </source>
</evidence>
<keyword evidence="4" id="KW-0677">Repeat</keyword>
<evidence type="ECO:0000256" key="4">
    <source>
        <dbReference type="ARBA" id="ARBA00022737"/>
    </source>
</evidence>
<evidence type="ECO:0000256" key="10">
    <source>
        <dbReference type="ARBA" id="ARBA00023242"/>
    </source>
</evidence>
<dbReference type="InterPro" id="IPR036236">
    <property type="entry name" value="Znf_C2H2_sf"/>
</dbReference>
<keyword evidence="10" id="KW-0539">Nucleus</keyword>
<dbReference type="FunFam" id="3.30.160.60:FF:000094">
    <property type="entry name" value="Zinc finger protein 605"/>
    <property type="match status" value="1"/>
</dbReference>
<dbReference type="RefSeq" id="XP_007454520.1">
    <property type="nucleotide sequence ID" value="XM_007454458.1"/>
</dbReference>
<evidence type="ECO:0000256" key="1">
    <source>
        <dbReference type="ARBA" id="ARBA00004123"/>
    </source>
</evidence>
<protein>
    <submittedName>
        <fullName evidence="14">Zinc finger protein 676-like</fullName>
    </submittedName>
</protein>
<comment type="similarity">
    <text evidence="2">Belongs to the krueppel C2H2-type zinc-finger protein family.</text>
</comment>
<keyword evidence="6" id="KW-0862">Zinc</keyword>
<proteinExistence type="inferred from homology"/>
<evidence type="ECO:0000256" key="8">
    <source>
        <dbReference type="ARBA" id="ARBA00023125"/>
    </source>
</evidence>
<dbReference type="PANTHER" id="PTHR14947">
    <property type="entry name" value="ZINC FINGER PROTEIN"/>
    <property type="match status" value="1"/>
</dbReference>
<evidence type="ECO:0000313" key="13">
    <source>
        <dbReference type="Proteomes" id="UP000265300"/>
    </source>
</evidence>
<evidence type="ECO:0000259" key="12">
    <source>
        <dbReference type="PROSITE" id="PS50157"/>
    </source>
</evidence>
<dbReference type="KEGG" id="lve:103070830"/>
<accession>A0A340X605</accession>
<evidence type="ECO:0000256" key="11">
    <source>
        <dbReference type="PROSITE-ProRule" id="PRU00042"/>
    </source>
</evidence>
<evidence type="ECO:0000313" key="14">
    <source>
        <dbReference type="RefSeq" id="XP_007454520.1"/>
    </source>
</evidence>
<evidence type="ECO:0000256" key="5">
    <source>
        <dbReference type="ARBA" id="ARBA00022771"/>
    </source>
</evidence>
<keyword evidence="3" id="KW-0479">Metal-binding</keyword>
<keyword evidence="9" id="KW-0804">Transcription</keyword>
<dbReference type="PROSITE" id="PS50157">
    <property type="entry name" value="ZINC_FINGER_C2H2_2"/>
    <property type="match status" value="1"/>
</dbReference>
<dbReference type="Gene3D" id="3.30.160.60">
    <property type="entry name" value="Classic Zinc Finger"/>
    <property type="match status" value="1"/>
</dbReference>
<name>A0A340X605_LIPVE</name>
<feature type="domain" description="C2H2-type" evidence="12">
    <location>
        <begin position="87"/>
        <end position="114"/>
    </location>
</feature>
<dbReference type="AlphaFoldDB" id="A0A340X605"/>
<dbReference type="InParanoid" id="A0A340X605"/>
<keyword evidence="7" id="KW-0805">Transcription regulation</keyword>
<organism evidence="13 14">
    <name type="scientific">Lipotes vexillifer</name>
    <name type="common">Yangtze river dolphin</name>
    <dbReference type="NCBI Taxonomy" id="118797"/>
    <lineage>
        <taxon>Eukaryota</taxon>
        <taxon>Metazoa</taxon>
        <taxon>Chordata</taxon>
        <taxon>Craniata</taxon>
        <taxon>Vertebrata</taxon>
        <taxon>Euteleostomi</taxon>
        <taxon>Mammalia</taxon>
        <taxon>Eutheria</taxon>
        <taxon>Laurasiatheria</taxon>
        <taxon>Artiodactyla</taxon>
        <taxon>Whippomorpha</taxon>
        <taxon>Cetacea</taxon>
        <taxon>Odontoceti</taxon>
        <taxon>Lipotidae</taxon>
        <taxon>Lipotes</taxon>
    </lineage>
</organism>